<dbReference type="Proteomes" id="UP000594836">
    <property type="component" value="Chromosome"/>
</dbReference>
<evidence type="ECO:0000313" key="2">
    <source>
        <dbReference type="Proteomes" id="UP000594836"/>
    </source>
</evidence>
<organism evidence="1 2">
    <name type="scientific">Sphingomonas paucimobilis</name>
    <name type="common">Pseudomonas paucimobilis</name>
    <dbReference type="NCBI Taxonomy" id="13689"/>
    <lineage>
        <taxon>Bacteria</taxon>
        <taxon>Pseudomonadati</taxon>
        <taxon>Pseudomonadota</taxon>
        <taxon>Alphaproteobacteria</taxon>
        <taxon>Sphingomonadales</taxon>
        <taxon>Sphingomonadaceae</taxon>
        <taxon>Sphingomonas</taxon>
    </lineage>
</organism>
<reference evidence="1 2" key="1">
    <citation type="submission" date="2020-12" db="EMBL/GenBank/DDBJ databases">
        <title>FDA dAtabase for Regulatory Grade micrObial Sequences (FDA-ARGOS): Supporting development and validation of Infectious Disease Dx tests.</title>
        <authorList>
            <person name="Sproer C."/>
            <person name="Gronow S."/>
            <person name="Severitt S."/>
            <person name="Schroder I."/>
            <person name="Tallon L."/>
            <person name="Sadzewicz L."/>
            <person name="Zhao X."/>
            <person name="Boylan J."/>
            <person name="Ott S."/>
            <person name="Bowen H."/>
            <person name="Vavikolanu K."/>
            <person name="Mehta A."/>
            <person name="Aluvathingal J."/>
            <person name="Nadendla S."/>
            <person name="Lowell S."/>
            <person name="Myers T."/>
            <person name="Yan Y."/>
            <person name="Sichtig H."/>
        </authorList>
    </citation>
    <scope>NUCLEOTIDE SEQUENCE [LARGE SCALE GENOMIC DNA]</scope>
    <source>
        <strain evidence="1 2">FDAARGOS_881</strain>
    </source>
</reference>
<dbReference type="AlphaFoldDB" id="A0A7T3ABX2"/>
<dbReference type="RefSeq" id="WP_197939237.1">
    <property type="nucleotide sequence ID" value="NZ_CP065713.1"/>
</dbReference>
<proteinExistence type="predicted"/>
<sequence>MIAAALPAAPALRGYRPLYQAGSICPACGSTSWHIGRQSAECARCATALPLAPIVEVRHG</sequence>
<dbReference type="EMBL" id="CP065713">
    <property type="protein sequence ID" value="QPT09845.1"/>
    <property type="molecule type" value="Genomic_DNA"/>
</dbReference>
<gene>
    <name evidence="1" type="ORF">I6G38_06280</name>
</gene>
<accession>A0A7T3ABX2</accession>
<protein>
    <submittedName>
        <fullName evidence="1">Uncharacterized protein</fullName>
    </submittedName>
</protein>
<name>A0A7T3ABX2_SPHPI</name>
<evidence type="ECO:0000313" key="1">
    <source>
        <dbReference type="EMBL" id="QPT09845.1"/>
    </source>
</evidence>